<evidence type="ECO:0000256" key="1">
    <source>
        <dbReference type="SAM" id="SignalP"/>
    </source>
</evidence>
<feature type="chain" id="PRO_5041633703" evidence="1">
    <location>
        <begin position="19"/>
        <end position="124"/>
    </location>
</feature>
<keyword evidence="1" id="KW-0732">Signal</keyword>
<gene>
    <name evidence="2" type="ORF">Q5P01_008256</name>
</gene>
<dbReference type="EMBL" id="JAUPFM010000005">
    <property type="protein sequence ID" value="KAK2851980.1"/>
    <property type="molecule type" value="Genomic_DNA"/>
</dbReference>
<reference evidence="2" key="1">
    <citation type="submission" date="2023-07" db="EMBL/GenBank/DDBJ databases">
        <title>Chromosome-level Genome Assembly of Striped Snakehead (Channa striata).</title>
        <authorList>
            <person name="Liu H."/>
        </authorList>
    </citation>
    <scope>NUCLEOTIDE SEQUENCE</scope>
    <source>
        <strain evidence="2">Gz</strain>
        <tissue evidence="2">Muscle</tissue>
    </source>
</reference>
<protein>
    <submittedName>
        <fullName evidence="2">Uncharacterized protein</fullName>
    </submittedName>
</protein>
<evidence type="ECO:0000313" key="3">
    <source>
        <dbReference type="Proteomes" id="UP001187415"/>
    </source>
</evidence>
<evidence type="ECO:0000313" key="2">
    <source>
        <dbReference type="EMBL" id="KAK2851980.1"/>
    </source>
</evidence>
<comment type="caution">
    <text evidence="2">The sequence shown here is derived from an EMBL/GenBank/DDBJ whole genome shotgun (WGS) entry which is preliminary data.</text>
</comment>
<sequence>MNCTALLILLALMGTAWSSPVPNLGHHGKCYKATNNSYLTNNFKHVSDLHNSSVAIWNISRKAIENTYPEVTVHYANCIRCTEPGLIIKPIIFQVSIYKRENDNLWRCPYDLEVDVPVSRNNDQ</sequence>
<proteinExistence type="predicted"/>
<accession>A0AA88SVK8</accession>
<dbReference type="Proteomes" id="UP001187415">
    <property type="component" value="Unassembled WGS sequence"/>
</dbReference>
<name>A0AA88SVK8_CHASR</name>
<dbReference type="AlphaFoldDB" id="A0AA88SVK8"/>
<feature type="signal peptide" evidence="1">
    <location>
        <begin position="1"/>
        <end position="18"/>
    </location>
</feature>
<keyword evidence="3" id="KW-1185">Reference proteome</keyword>
<organism evidence="2 3">
    <name type="scientific">Channa striata</name>
    <name type="common">Snakehead murrel</name>
    <name type="synonym">Ophicephalus striatus</name>
    <dbReference type="NCBI Taxonomy" id="64152"/>
    <lineage>
        <taxon>Eukaryota</taxon>
        <taxon>Metazoa</taxon>
        <taxon>Chordata</taxon>
        <taxon>Craniata</taxon>
        <taxon>Vertebrata</taxon>
        <taxon>Euteleostomi</taxon>
        <taxon>Actinopterygii</taxon>
        <taxon>Neopterygii</taxon>
        <taxon>Teleostei</taxon>
        <taxon>Neoteleostei</taxon>
        <taxon>Acanthomorphata</taxon>
        <taxon>Anabantaria</taxon>
        <taxon>Anabantiformes</taxon>
        <taxon>Channoidei</taxon>
        <taxon>Channidae</taxon>
        <taxon>Channa</taxon>
    </lineage>
</organism>